<evidence type="ECO:0000313" key="12">
    <source>
        <dbReference type="Proteomes" id="UP000195570"/>
    </source>
</evidence>
<dbReference type="Gene3D" id="3.40.50.620">
    <property type="entry name" value="HUPs"/>
    <property type="match status" value="2"/>
</dbReference>
<evidence type="ECO:0000256" key="4">
    <source>
        <dbReference type="ARBA" id="ARBA00022598"/>
    </source>
</evidence>
<comment type="catalytic activity">
    <reaction evidence="10">
        <text>tRNA(Tyr) + L-tyrosine + ATP = L-tyrosyl-tRNA(Tyr) + AMP + diphosphate + H(+)</text>
        <dbReference type="Rhea" id="RHEA:10220"/>
        <dbReference type="Rhea" id="RHEA-COMP:9706"/>
        <dbReference type="Rhea" id="RHEA-COMP:9707"/>
        <dbReference type="ChEBI" id="CHEBI:15378"/>
        <dbReference type="ChEBI" id="CHEBI:30616"/>
        <dbReference type="ChEBI" id="CHEBI:33019"/>
        <dbReference type="ChEBI" id="CHEBI:58315"/>
        <dbReference type="ChEBI" id="CHEBI:78442"/>
        <dbReference type="ChEBI" id="CHEBI:78536"/>
        <dbReference type="ChEBI" id="CHEBI:456215"/>
        <dbReference type="EC" id="6.1.1.1"/>
    </reaction>
</comment>
<organism evidence="11 12">
    <name type="scientific">Trypanosoma equiperdum</name>
    <dbReference type="NCBI Taxonomy" id="5694"/>
    <lineage>
        <taxon>Eukaryota</taxon>
        <taxon>Discoba</taxon>
        <taxon>Euglenozoa</taxon>
        <taxon>Kinetoplastea</taxon>
        <taxon>Metakinetoplastina</taxon>
        <taxon>Trypanosomatida</taxon>
        <taxon>Trypanosomatidae</taxon>
        <taxon>Trypanosoma</taxon>
    </lineage>
</organism>
<keyword evidence="7" id="KW-0648">Protein biosynthesis</keyword>
<dbReference type="InterPro" id="IPR050489">
    <property type="entry name" value="Tyr-tRNA_synthase"/>
</dbReference>
<evidence type="ECO:0000256" key="9">
    <source>
        <dbReference type="ARBA" id="ARBA00033323"/>
    </source>
</evidence>
<dbReference type="EMBL" id="CZPT02000696">
    <property type="protein sequence ID" value="SCU67157.1"/>
    <property type="molecule type" value="Genomic_DNA"/>
</dbReference>
<keyword evidence="5" id="KW-0547">Nucleotide-binding</keyword>
<evidence type="ECO:0000256" key="8">
    <source>
        <dbReference type="ARBA" id="ARBA00023146"/>
    </source>
</evidence>
<keyword evidence="4" id="KW-0436">Ligase</keyword>
<evidence type="ECO:0000256" key="1">
    <source>
        <dbReference type="ARBA" id="ARBA00002025"/>
    </source>
</evidence>
<proteinExistence type="inferred from homology"/>
<keyword evidence="12" id="KW-1185">Reference proteome</keyword>
<comment type="caution">
    <text evidence="11">The sequence shown here is derived from an EMBL/GenBank/DDBJ whole genome shotgun (WGS) entry which is preliminary data.</text>
</comment>
<dbReference type="InterPro" id="IPR014729">
    <property type="entry name" value="Rossmann-like_a/b/a_fold"/>
</dbReference>
<dbReference type="GeneID" id="92382427"/>
<dbReference type="NCBIfam" id="NF006330">
    <property type="entry name" value="PRK08560.1"/>
    <property type="match status" value="1"/>
</dbReference>
<comment type="function">
    <text evidence="1">Catalyzes the attachment of tyrosine to tRNA(Tyr) in a two-step reaction: tyrosine is first activated by ATP to form Tyr-AMP and then transferred to the acceptor end of tRNA(Tyr).</text>
</comment>
<dbReference type="VEuPathDB" id="TriTrypDB:TEOVI_000849300"/>
<protein>
    <recommendedName>
        <fullName evidence="3">tyrosine--tRNA ligase</fullName>
        <ecNumber evidence="3">6.1.1.1</ecNumber>
    </recommendedName>
    <alternativeName>
        <fullName evidence="9">Tyrosyl-tRNA synthetase</fullName>
    </alternativeName>
</protein>
<evidence type="ECO:0000313" key="11">
    <source>
        <dbReference type="EMBL" id="SCU67157.1"/>
    </source>
</evidence>
<evidence type="ECO:0000256" key="7">
    <source>
        <dbReference type="ARBA" id="ARBA00022917"/>
    </source>
</evidence>
<comment type="similarity">
    <text evidence="2">Belongs to the class-I aminoacyl-tRNA synthetase family.</text>
</comment>
<dbReference type="AlphaFoldDB" id="A0A1G4I5V3"/>
<keyword evidence="6" id="KW-0067">ATP-binding</keyword>
<evidence type="ECO:0000256" key="10">
    <source>
        <dbReference type="ARBA" id="ARBA00048248"/>
    </source>
</evidence>
<dbReference type="RefSeq" id="XP_067078514.1">
    <property type="nucleotide sequence ID" value="XM_067222413.1"/>
</dbReference>
<dbReference type="FunFam" id="3.40.50.620:FF:000085">
    <property type="entry name" value="Tyrosine--tRNA ligase 1 cytoplasmic"/>
    <property type="match status" value="1"/>
</dbReference>
<dbReference type="GO" id="GO:0006437">
    <property type="term" value="P:tyrosyl-tRNA aminoacylation"/>
    <property type="evidence" value="ECO:0007669"/>
    <property type="project" value="TreeGrafter"/>
</dbReference>
<gene>
    <name evidence="11" type="ORF">TEOVI_000849300</name>
</gene>
<dbReference type="InterPro" id="IPR002305">
    <property type="entry name" value="aa-tRNA-synth_Ic"/>
</dbReference>
<evidence type="ECO:0000256" key="6">
    <source>
        <dbReference type="ARBA" id="ARBA00022840"/>
    </source>
</evidence>
<evidence type="ECO:0000256" key="3">
    <source>
        <dbReference type="ARBA" id="ARBA00013160"/>
    </source>
</evidence>
<dbReference type="GO" id="GO:0004831">
    <property type="term" value="F:tyrosine-tRNA ligase activity"/>
    <property type="evidence" value="ECO:0007669"/>
    <property type="project" value="UniProtKB-EC"/>
</dbReference>
<dbReference type="Proteomes" id="UP000195570">
    <property type="component" value="Unassembled WGS sequence"/>
</dbReference>
<keyword evidence="8" id="KW-0030">Aminoacyl-tRNA synthetase</keyword>
<dbReference type="PANTHER" id="PTHR46264">
    <property type="entry name" value="TYROSINE-TRNA LIGASE"/>
    <property type="match status" value="1"/>
</dbReference>
<dbReference type="GO" id="GO:0005737">
    <property type="term" value="C:cytoplasm"/>
    <property type="evidence" value="ECO:0007669"/>
    <property type="project" value="TreeGrafter"/>
</dbReference>
<evidence type="ECO:0000256" key="5">
    <source>
        <dbReference type="ARBA" id="ARBA00022741"/>
    </source>
</evidence>
<dbReference type="EC" id="6.1.1.1" evidence="3"/>
<dbReference type="Pfam" id="PF00579">
    <property type="entry name" value="tRNA-synt_1b"/>
    <property type="match status" value="1"/>
</dbReference>
<name>A0A1G4I5V3_TRYEQ</name>
<evidence type="ECO:0000256" key="2">
    <source>
        <dbReference type="ARBA" id="ARBA00005594"/>
    </source>
</evidence>
<accession>A0A1G4I5V3</accession>
<sequence length="697" mass="76658">MTTNTADVGSVEERFKLIRSVGEECIQENELRAMLEKKPDIRCYDGFEPSGRMHVAQGVFKSINVNKCTQSGCEFVFWVADWFALMNDKVGGELQRIRIVGEYLTEVWKAANMNMERVRFLWSSDEITNNANTYWKLVLDISRRNTIARIKKCCTIMGKQEGTLTAAQVLYPLMQCADIFFLKADICQLGLDQRKVNMLAREYCDLIGRKNKPVILSHHMLAGLKQGHAKMSKSDPDSAIFMEDSEEDVARKIRAAYCPRVAQKSTEVTDDGAPVASEDKNPVLDYFECLVFSKPGATAVVDGAEYNTYADLEKAFVDGNISEEALKEGLIELLNGILEPVRKHFVEDPHAASLLQQVLSFRAGGAAPPLSAVPLPEQSATPLAVAWLPACIKFPVDLAVALSDAIKQFLRENTDGEAVLLLPEWTAMACNNVGGEEKYISAALELNAAILKSHWLPSERVRIVRQSEMILANPNDYWLTAINVGRKNKLQRVEEVCGDLKNAGAVVAALMYVADAAMLKATHAICTSHDRGCHEIATDFYEGKLRVIPALGGVVPPLSNAEPPVSETLASGPVNKDDILFIDDTDMDMRRKIKRAYCAPNEDANPVLSIATWLMREQGALLIERTEANGGDVAYKGEGQLRADALSGALHPADLKQAVSKMLLDKCAAAKAVLSTAEGKKYAQTLKNAEKSLSKSK</sequence>
<reference evidence="11" key="1">
    <citation type="submission" date="2016-09" db="EMBL/GenBank/DDBJ databases">
        <authorList>
            <person name="Hebert L."/>
            <person name="Moumen B."/>
        </authorList>
    </citation>
    <scope>NUCLEOTIDE SEQUENCE [LARGE SCALE GENOMIC DNA]</scope>
    <source>
        <strain evidence="11">OVI</strain>
    </source>
</reference>
<dbReference type="GO" id="GO:0005524">
    <property type="term" value="F:ATP binding"/>
    <property type="evidence" value="ECO:0007669"/>
    <property type="project" value="UniProtKB-KW"/>
</dbReference>
<dbReference type="SUPFAM" id="SSF52374">
    <property type="entry name" value="Nucleotidylyl transferase"/>
    <property type="match status" value="2"/>
</dbReference>
<dbReference type="PANTHER" id="PTHR46264:SF4">
    <property type="entry name" value="TYROSINE--TRNA LIGASE, CYTOPLASMIC"/>
    <property type="match status" value="1"/>
</dbReference>